<dbReference type="FunFam" id="3.40.50.1820:FF:000173">
    <property type="entry name" value="Alpha/beta hydrolase"/>
    <property type="match status" value="1"/>
</dbReference>
<name>A0A127V8T8_9SPHI</name>
<keyword evidence="1 4" id="KW-0378">Hydrolase</keyword>
<evidence type="ECO:0000256" key="2">
    <source>
        <dbReference type="SAM" id="SignalP"/>
    </source>
</evidence>
<evidence type="ECO:0000313" key="5">
    <source>
        <dbReference type="Proteomes" id="UP000071561"/>
    </source>
</evidence>
<dbReference type="PATRIC" id="fig|188932.3.peg.709"/>
<dbReference type="AlphaFoldDB" id="A0A127V8T8"/>
<dbReference type="PANTHER" id="PTHR42977:SF3">
    <property type="entry name" value="AB HYDROLASE-1 DOMAIN-CONTAINING PROTEIN"/>
    <property type="match status" value="1"/>
</dbReference>
<dbReference type="InterPro" id="IPR000073">
    <property type="entry name" value="AB_hydrolase_1"/>
</dbReference>
<keyword evidence="5" id="KW-1185">Reference proteome</keyword>
<feature type="signal peptide" evidence="2">
    <location>
        <begin position="1"/>
        <end position="25"/>
    </location>
</feature>
<dbReference type="PANTHER" id="PTHR42977">
    <property type="entry name" value="HYDROLASE-RELATED"/>
    <property type="match status" value="1"/>
</dbReference>
<evidence type="ECO:0000313" key="4">
    <source>
        <dbReference type="EMBL" id="AMP97639.1"/>
    </source>
</evidence>
<dbReference type="InterPro" id="IPR029058">
    <property type="entry name" value="AB_hydrolase_fold"/>
</dbReference>
<dbReference type="SUPFAM" id="SSF53474">
    <property type="entry name" value="alpha/beta-Hydrolases"/>
    <property type="match status" value="1"/>
</dbReference>
<feature type="chain" id="PRO_5007280218" evidence="2">
    <location>
        <begin position="26"/>
        <end position="326"/>
    </location>
</feature>
<dbReference type="EMBL" id="CP014504">
    <property type="protein sequence ID" value="AMP97639.1"/>
    <property type="molecule type" value="Genomic_DNA"/>
</dbReference>
<dbReference type="Pfam" id="PF00561">
    <property type="entry name" value="Abhydrolase_1"/>
    <property type="match status" value="1"/>
</dbReference>
<evidence type="ECO:0000256" key="1">
    <source>
        <dbReference type="ARBA" id="ARBA00022801"/>
    </source>
</evidence>
<sequence precursor="true">MMINKQYLKLLLACLITLGANPVSGQSNTQVNSKKEIMKTEQIHYHNIKVNGLNVFYREAGSKDAPVVLLLHGFPTSSFMFRNLIPELSEKYHVIAPDLPGFGYSDAPAHDQFDYTFDNLTKTVQALIDELALKRFAVYVFDYGAPVGFRLMLANPEKITGVISQNGNAYEEGLSKGWNPIQKYWQDPSAENRNNLKEFVSLKSTKFQYFEGVSDPALIAPETYTLDQHFLDRPGNVEIQLDLLKDYRTNVALYPEFQAYFRKYKPQLLAVWGSEDPYFLPAGAEGYKKDNPNAIVKFYKTGHFALETHMKEISQDILTFLAGLPQ</sequence>
<dbReference type="InterPro" id="IPR051340">
    <property type="entry name" value="Haloalkane_dehalogenase"/>
</dbReference>
<dbReference type="Gene3D" id="3.40.50.1820">
    <property type="entry name" value="alpha/beta hydrolase"/>
    <property type="match status" value="1"/>
</dbReference>
<dbReference type="Proteomes" id="UP000071561">
    <property type="component" value="Chromosome"/>
</dbReference>
<dbReference type="InterPro" id="IPR000639">
    <property type="entry name" value="Epox_hydrolase-like"/>
</dbReference>
<feature type="domain" description="AB hydrolase-1" evidence="3">
    <location>
        <begin position="66"/>
        <end position="309"/>
    </location>
</feature>
<keyword evidence="2" id="KW-0732">Signal</keyword>
<accession>A0A127V8T8</accession>
<evidence type="ECO:0000259" key="3">
    <source>
        <dbReference type="Pfam" id="PF00561"/>
    </source>
</evidence>
<dbReference type="PRINTS" id="PR00111">
    <property type="entry name" value="ABHYDROLASE"/>
</dbReference>
<gene>
    <name evidence="4" type="ORF">AY601_0692</name>
</gene>
<dbReference type="PRINTS" id="PR00412">
    <property type="entry name" value="EPOXHYDRLASE"/>
</dbReference>
<reference evidence="4 5" key="1">
    <citation type="submission" date="2016-03" db="EMBL/GenBank/DDBJ databases">
        <title>Complete genome sequence of Pedobacter cryoconitis PAMC 27485.</title>
        <authorList>
            <person name="Lee J."/>
            <person name="Kim O.-S."/>
        </authorList>
    </citation>
    <scope>NUCLEOTIDE SEQUENCE [LARGE SCALE GENOMIC DNA]</scope>
    <source>
        <strain evidence="4 5">PAMC 27485</strain>
    </source>
</reference>
<organism evidence="4 5">
    <name type="scientific">Pedobacter cryoconitis</name>
    <dbReference type="NCBI Taxonomy" id="188932"/>
    <lineage>
        <taxon>Bacteria</taxon>
        <taxon>Pseudomonadati</taxon>
        <taxon>Bacteroidota</taxon>
        <taxon>Sphingobacteriia</taxon>
        <taxon>Sphingobacteriales</taxon>
        <taxon>Sphingobacteriaceae</taxon>
        <taxon>Pedobacter</taxon>
    </lineage>
</organism>
<dbReference type="KEGG" id="pcm:AY601_0692"/>
<protein>
    <submittedName>
        <fullName evidence="4">Hydrolase</fullName>
    </submittedName>
</protein>
<dbReference type="GO" id="GO:0004301">
    <property type="term" value="F:epoxide hydrolase activity"/>
    <property type="evidence" value="ECO:0007669"/>
    <property type="project" value="TreeGrafter"/>
</dbReference>
<proteinExistence type="predicted"/>